<dbReference type="EMBL" id="JACEIQ010000011">
    <property type="protein sequence ID" value="MBA4495039.1"/>
    <property type="molecule type" value="Genomic_DNA"/>
</dbReference>
<organism evidence="1 2">
    <name type="scientific">Paenactinomyces guangxiensis</name>
    <dbReference type="NCBI Taxonomy" id="1490290"/>
    <lineage>
        <taxon>Bacteria</taxon>
        <taxon>Bacillati</taxon>
        <taxon>Bacillota</taxon>
        <taxon>Bacilli</taxon>
        <taxon>Bacillales</taxon>
        <taxon>Thermoactinomycetaceae</taxon>
        <taxon>Paenactinomyces</taxon>
    </lineage>
</organism>
<comment type="caution">
    <text evidence="1">The sequence shown here is derived from an EMBL/GenBank/DDBJ whole genome shotgun (WGS) entry which is preliminary data.</text>
</comment>
<dbReference type="Pfam" id="PF13072">
    <property type="entry name" value="MciZ"/>
    <property type="match status" value="1"/>
</dbReference>
<protein>
    <submittedName>
        <fullName evidence="1">Z-ring formation inhibitor MciZ</fullName>
    </submittedName>
</protein>
<dbReference type="AlphaFoldDB" id="A0A7W1WS31"/>
<dbReference type="InterPro" id="IPR025177">
    <property type="entry name" value="MciZ"/>
</dbReference>
<gene>
    <name evidence="1" type="primary">mciZ</name>
    <name evidence="1" type="ORF">H1191_12040</name>
</gene>
<reference evidence="1 2" key="1">
    <citation type="submission" date="2020-07" db="EMBL/GenBank/DDBJ databases">
        <authorList>
            <person name="Feng H."/>
        </authorList>
    </citation>
    <scope>NUCLEOTIDE SEQUENCE [LARGE SCALE GENOMIC DNA]</scope>
    <source>
        <strain evidence="2">s-10</strain>
    </source>
</reference>
<name>A0A7W1WS31_9BACL</name>
<evidence type="ECO:0000313" key="1">
    <source>
        <dbReference type="EMBL" id="MBA4495039.1"/>
    </source>
</evidence>
<keyword evidence="2" id="KW-1185">Reference proteome</keyword>
<proteinExistence type="predicted"/>
<dbReference type="Proteomes" id="UP000535491">
    <property type="component" value="Unassembled WGS sequence"/>
</dbReference>
<accession>A0A7W1WS31</accession>
<sequence length="64" mass="7859">MNIKMSDTNLHMSGKAWQIRARLREWSKHQITLQEFLSRQIGRKQRDKKFLRNCRPFPAHLRRL</sequence>
<evidence type="ECO:0000313" key="2">
    <source>
        <dbReference type="Proteomes" id="UP000535491"/>
    </source>
</evidence>
<dbReference type="RefSeq" id="WP_181752273.1">
    <property type="nucleotide sequence ID" value="NZ_JACEIQ010000011.1"/>
</dbReference>